<reference evidence="3" key="1">
    <citation type="journal article" date="2019" name="Int. J. Syst. Evol. Microbiol.">
        <title>The Global Catalogue of Microorganisms (GCM) 10K type strain sequencing project: providing services to taxonomists for standard genome sequencing and annotation.</title>
        <authorList>
            <consortium name="The Broad Institute Genomics Platform"/>
            <consortium name="The Broad Institute Genome Sequencing Center for Infectious Disease"/>
            <person name="Wu L."/>
            <person name="Ma J."/>
        </authorList>
    </citation>
    <scope>NUCLEOTIDE SEQUENCE [LARGE SCALE GENOMIC DNA]</scope>
    <source>
        <strain evidence="3">KACC 11299</strain>
    </source>
</reference>
<feature type="domain" description="AAA" evidence="1">
    <location>
        <begin position="142"/>
        <end position="288"/>
    </location>
</feature>
<dbReference type="EMBL" id="JBHSNP010000027">
    <property type="protein sequence ID" value="MFC5604199.1"/>
    <property type="molecule type" value="Genomic_DNA"/>
</dbReference>
<proteinExistence type="predicted"/>
<gene>
    <name evidence="2" type="ORF">ACFPTP_13300</name>
</gene>
<evidence type="ECO:0000313" key="2">
    <source>
        <dbReference type="EMBL" id="MFC5604199.1"/>
    </source>
</evidence>
<keyword evidence="3" id="KW-1185">Reference proteome</keyword>
<evidence type="ECO:0000313" key="3">
    <source>
        <dbReference type="Proteomes" id="UP001596071"/>
    </source>
</evidence>
<dbReference type="Gene3D" id="3.40.50.300">
    <property type="entry name" value="P-loop containing nucleotide triphosphate hydrolases"/>
    <property type="match status" value="1"/>
</dbReference>
<name>A0ABW0TYR5_9BACL</name>
<dbReference type="InterPro" id="IPR027417">
    <property type="entry name" value="P-loop_NTPase"/>
</dbReference>
<dbReference type="PANTHER" id="PTHR43384">
    <property type="entry name" value="SEPTUM SITE-DETERMINING PROTEIN MIND HOMOLOG, CHLOROPLASTIC-RELATED"/>
    <property type="match status" value="1"/>
</dbReference>
<dbReference type="Pfam" id="PF13614">
    <property type="entry name" value="AAA_31"/>
    <property type="match status" value="1"/>
</dbReference>
<protein>
    <submittedName>
        <fullName evidence="2">AAA family ATPase</fullName>
    </submittedName>
</protein>
<organism evidence="2 3">
    <name type="scientific">Sporosarcina koreensis</name>
    <dbReference type="NCBI Taxonomy" id="334735"/>
    <lineage>
        <taxon>Bacteria</taxon>
        <taxon>Bacillati</taxon>
        <taxon>Bacillota</taxon>
        <taxon>Bacilli</taxon>
        <taxon>Bacillales</taxon>
        <taxon>Caryophanaceae</taxon>
        <taxon>Sporosarcina</taxon>
    </lineage>
</organism>
<dbReference type="RefSeq" id="WP_381445710.1">
    <property type="nucleotide sequence ID" value="NZ_JBHSNP010000027.1"/>
</dbReference>
<sequence length="386" mass="43179">MENKLNIMIVSDEDALMSQLKTIAETKSEQVIGVRSNEAVREMNREMAHIVIFGQTDTDTSVEVVQMLKIINPNALILFIANASDFGLLRNMTRAGADEFFVFPEEAGLFSSRFPNIVKSYAAKKAKNEESAAPTFGRGRGKIISFYSGKGGSGCSLLAASFAQTMKLESSAEVILIDLNGQFGGVETLLSIESNRSLADLQPVIEELNESHIRNVSQTQEHSKMEVLISPCDAEILETLDEEFIAKLLRTCRRSFDYVVVDLPSSINGLVVTAMEESDKIYYVLTPDTPSLKIMKHYEELSERLGLVLTSRMEIALNKLSKNFEVKQKDLKNVLRYPIIASIRQDTKGLQSFINQGQPVRKQAKERKLIPFAKDIRKFARQVAKQ</sequence>
<dbReference type="SUPFAM" id="SSF52540">
    <property type="entry name" value="P-loop containing nucleoside triphosphate hydrolases"/>
    <property type="match status" value="1"/>
</dbReference>
<dbReference type="InterPro" id="IPR050625">
    <property type="entry name" value="ParA/MinD_ATPase"/>
</dbReference>
<evidence type="ECO:0000259" key="1">
    <source>
        <dbReference type="Pfam" id="PF13614"/>
    </source>
</evidence>
<dbReference type="PANTHER" id="PTHR43384:SF13">
    <property type="entry name" value="SLR0110 PROTEIN"/>
    <property type="match status" value="1"/>
</dbReference>
<dbReference type="Gene3D" id="3.40.50.2300">
    <property type="match status" value="1"/>
</dbReference>
<accession>A0ABW0TYR5</accession>
<dbReference type="InterPro" id="IPR025669">
    <property type="entry name" value="AAA_dom"/>
</dbReference>
<dbReference type="Proteomes" id="UP001596071">
    <property type="component" value="Unassembled WGS sequence"/>
</dbReference>
<comment type="caution">
    <text evidence="2">The sequence shown here is derived from an EMBL/GenBank/DDBJ whole genome shotgun (WGS) entry which is preliminary data.</text>
</comment>